<reference evidence="4" key="1">
    <citation type="submission" date="2012-12" db="EMBL/GenBank/DDBJ databases">
        <authorList>
            <person name="Hellsten U."/>
            <person name="Grimwood J."/>
            <person name="Chapman J.A."/>
            <person name="Shapiro H."/>
            <person name="Aerts A."/>
            <person name="Otillar R.P."/>
            <person name="Terry A.Y."/>
            <person name="Boore J.L."/>
            <person name="Simakov O."/>
            <person name="Marletaz F."/>
            <person name="Cho S.-J."/>
            <person name="Edsinger-Gonzales E."/>
            <person name="Havlak P."/>
            <person name="Kuo D.-H."/>
            <person name="Larsson T."/>
            <person name="Lv J."/>
            <person name="Arendt D."/>
            <person name="Savage R."/>
            <person name="Osoegawa K."/>
            <person name="de Jong P."/>
            <person name="Lindberg D.R."/>
            <person name="Seaver E.C."/>
            <person name="Weisblat D.A."/>
            <person name="Putnam N.H."/>
            <person name="Grigoriev I.V."/>
            <person name="Rokhsar D.S."/>
        </authorList>
    </citation>
    <scope>NUCLEOTIDE SEQUENCE</scope>
</reference>
<reference evidence="2 4" key="2">
    <citation type="journal article" date="2013" name="Nature">
        <title>Insights into bilaterian evolution from three spiralian genomes.</title>
        <authorList>
            <person name="Simakov O."/>
            <person name="Marletaz F."/>
            <person name="Cho S.J."/>
            <person name="Edsinger-Gonzales E."/>
            <person name="Havlak P."/>
            <person name="Hellsten U."/>
            <person name="Kuo D.H."/>
            <person name="Larsson T."/>
            <person name="Lv J."/>
            <person name="Arendt D."/>
            <person name="Savage R."/>
            <person name="Osoegawa K."/>
            <person name="de Jong P."/>
            <person name="Grimwood J."/>
            <person name="Chapman J.A."/>
            <person name="Shapiro H."/>
            <person name="Aerts A."/>
            <person name="Otillar R.P."/>
            <person name="Terry A.Y."/>
            <person name="Boore J.L."/>
            <person name="Grigoriev I.V."/>
            <person name="Lindberg D.R."/>
            <person name="Seaver E.C."/>
            <person name="Weisblat D.A."/>
            <person name="Putnam N.H."/>
            <person name="Rokhsar D.S."/>
        </authorList>
    </citation>
    <scope>NUCLEOTIDE SEQUENCE</scope>
</reference>
<evidence type="ECO:0000313" key="3">
    <source>
        <dbReference type="EnsemblMetazoa" id="HelroP183547"/>
    </source>
</evidence>
<feature type="chain" id="PRO_5010980738" description="Apple domain-containing protein" evidence="1">
    <location>
        <begin position="28"/>
        <end position="144"/>
    </location>
</feature>
<evidence type="ECO:0000313" key="2">
    <source>
        <dbReference type="EMBL" id="ESO10517.1"/>
    </source>
</evidence>
<dbReference type="AlphaFoldDB" id="T1FJT9"/>
<name>T1FJT9_HELRO</name>
<evidence type="ECO:0000313" key="4">
    <source>
        <dbReference type="Proteomes" id="UP000015101"/>
    </source>
</evidence>
<gene>
    <name evidence="3" type="primary">20209088</name>
    <name evidence="2" type="ORF">HELRODRAFT_183547</name>
</gene>
<keyword evidence="4" id="KW-1185">Reference proteome</keyword>
<organism evidence="3 4">
    <name type="scientific">Helobdella robusta</name>
    <name type="common">Californian leech</name>
    <dbReference type="NCBI Taxonomy" id="6412"/>
    <lineage>
        <taxon>Eukaryota</taxon>
        <taxon>Metazoa</taxon>
        <taxon>Spiralia</taxon>
        <taxon>Lophotrochozoa</taxon>
        <taxon>Annelida</taxon>
        <taxon>Clitellata</taxon>
        <taxon>Hirudinea</taxon>
        <taxon>Rhynchobdellida</taxon>
        <taxon>Glossiphoniidae</taxon>
        <taxon>Helobdella</taxon>
    </lineage>
</organism>
<dbReference type="InParanoid" id="T1FJT9"/>
<reference evidence="3" key="3">
    <citation type="submission" date="2015-06" db="UniProtKB">
        <authorList>
            <consortium name="EnsemblMetazoa"/>
        </authorList>
    </citation>
    <scope>IDENTIFICATION</scope>
</reference>
<accession>T1FJT9</accession>
<proteinExistence type="predicted"/>
<evidence type="ECO:0008006" key="5">
    <source>
        <dbReference type="Google" id="ProtNLM"/>
    </source>
</evidence>
<feature type="signal peptide" evidence="1">
    <location>
        <begin position="1"/>
        <end position="27"/>
    </location>
</feature>
<evidence type="ECO:0000256" key="1">
    <source>
        <dbReference type="SAM" id="SignalP"/>
    </source>
</evidence>
<dbReference type="EMBL" id="AMQM01008839">
    <property type="status" value="NOT_ANNOTATED_CDS"/>
    <property type="molecule type" value="Genomic_DNA"/>
</dbReference>
<sequence>MPTYLPTLVKNFFIHFILVIRLTFIQANSASTQCYKPVKSDSGKNICVIAGNMSRIAPLKGMCEIECAYRCRSYSSSCIGFNCRYVDSLLSCELVHGEGGDWKDRYVDSDSSVAGCCRFYSVGTRMAYDNLSASYRQYSKQVIA</sequence>
<dbReference type="HOGENOM" id="CLU_1798517_0_0_1"/>
<keyword evidence="1" id="KW-0732">Signal</keyword>
<dbReference type="RefSeq" id="XP_009011395.1">
    <property type="nucleotide sequence ID" value="XM_009013147.1"/>
</dbReference>
<dbReference type="Proteomes" id="UP000015101">
    <property type="component" value="Unassembled WGS sequence"/>
</dbReference>
<dbReference type="GeneID" id="20209088"/>
<dbReference type="EMBL" id="KB095859">
    <property type="protein sequence ID" value="ESO10517.1"/>
    <property type="molecule type" value="Genomic_DNA"/>
</dbReference>
<dbReference type="KEGG" id="hro:HELRODRAFT_183547"/>
<protein>
    <recommendedName>
        <fullName evidence="5">Apple domain-containing protein</fullName>
    </recommendedName>
</protein>
<dbReference type="CTD" id="20209088"/>
<dbReference type="EnsemblMetazoa" id="HelroT183547">
    <property type="protein sequence ID" value="HelroP183547"/>
    <property type="gene ID" value="HelroG183547"/>
</dbReference>